<keyword evidence="1" id="KW-0819">tRNA processing</keyword>
<dbReference type="GO" id="GO:0160149">
    <property type="term" value="F:tRNA pseudouridine(65) synthase activity"/>
    <property type="evidence" value="ECO:0007669"/>
    <property type="project" value="UniProtKB-EC"/>
</dbReference>
<dbReference type="RefSeq" id="WP_011399490.1">
    <property type="nucleotide sequence ID" value="NC_007645.1"/>
</dbReference>
<evidence type="ECO:0000313" key="11">
    <source>
        <dbReference type="EMBL" id="ABC32431.1"/>
    </source>
</evidence>
<feature type="domain" description="Pseudouridine synthase RsuA/RluA-like" evidence="10">
    <location>
        <begin position="13"/>
        <end position="170"/>
    </location>
</feature>
<evidence type="ECO:0000256" key="4">
    <source>
        <dbReference type="ARBA" id="ARBA00037670"/>
    </source>
</evidence>
<dbReference type="InterPro" id="IPR006145">
    <property type="entry name" value="PsdUridine_synth_RsuA/RluA"/>
</dbReference>
<dbReference type="STRING" id="349521.HCH_05780"/>
<dbReference type="Pfam" id="PF00849">
    <property type="entry name" value="PseudoU_synth_2"/>
    <property type="match status" value="1"/>
</dbReference>
<organism evidence="11 12">
    <name type="scientific">Hahella chejuensis (strain KCTC 2396)</name>
    <dbReference type="NCBI Taxonomy" id="349521"/>
    <lineage>
        <taxon>Bacteria</taxon>
        <taxon>Pseudomonadati</taxon>
        <taxon>Pseudomonadota</taxon>
        <taxon>Gammaproteobacteria</taxon>
        <taxon>Oceanospirillales</taxon>
        <taxon>Hahellaceae</taxon>
        <taxon>Hahella</taxon>
    </lineage>
</organism>
<protein>
    <recommendedName>
        <fullName evidence="6">tRNA pseudouridine synthase C</fullName>
        <ecNumber evidence="5">5.4.99.26</ecNumber>
    </recommendedName>
    <alternativeName>
        <fullName evidence="8">tRNA pseudouridine(65) synthase</fullName>
    </alternativeName>
    <alternativeName>
        <fullName evidence="9">tRNA pseudouridylate synthase C</fullName>
    </alternativeName>
    <alternativeName>
        <fullName evidence="7">tRNA-uridine isomerase C</fullName>
    </alternativeName>
</protein>
<evidence type="ECO:0000256" key="8">
    <source>
        <dbReference type="ARBA" id="ARBA00041975"/>
    </source>
</evidence>
<evidence type="ECO:0000259" key="10">
    <source>
        <dbReference type="Pfam" id="PF00849"/>
    </source>
</evidence>
<sequence length="248" mass="28434">MIPLSILYQDEWLVAIDKPSGLLVHRSEIDRHETLFAIQLLRDQIGRRVYPLHRLDKPTSGVLMFALDSDTAKKCGESWETGVDKAYLAIVRGVPAEEGVIDKPLKEPWDRLGDRNVSKDKPEQPAVTHYQRLAECELPYAVDRYPTSRYALLKVRPQTGRRHQIRRHFKSLSHPLIGDTSYGKGVHNRFFAEQFGVQRLLLHAAEMRLPHPCSGETLTVCAPVTGEMRRLLETLDWLNSIPLAWRKI</sequence>
<dbReference type="EMBL" id="CP000155">
    <property type="protein sequence ID" value="ABC32431.1"/>
    <property type="molecule type" value="Genomic_DNA"/>
</dbReference>
<dbReference type="Gene3D" id="3.30.2350.10">
    <property type="entry name" value="Pseudouridine synthase"/>
    <property type="match status" value="1"/>
</dbReference>
<dbReference type="EC" id="5.4.99.26" evidence="5"/>
<evidence type="ECO:0000256" key="5">
    <source>
        <dbReference type="ARBA" id="ARBA00038943"/>
    </source>
</evidence>
<evidence type="ECO:0000256" key="6">
    <source>
        <dbReference type="ARBA" id="ARBA00040675"/>
    </source>
</evidence>
<dbReference type="PANTHER" id="PTHR21600:SF56">
    <property type="entry name" value="TRNA PSEUDOURIDINE SYNTHASE C"/>
    <property type="match status" value="1"/>
</dbReference>
<proteinExistence type="predicted"/>
<gene>
    <name evidence="11" type="ordered locus">HCH_05780</name>
</gene>
<dbReference type="PROSITE" id="PS01129">
    <property type="entry name" value="PSI_RLU"/>
    <property type="match status" value="1"/>
</dbReference>
<dbReference type="PANTHER" id="PTHR21600">
    <property type="entry name" value="MITOCHONDRIAL RNA PSEUDOURIDINE SYNTHASE"/>
    <property type="match status" value="1"/>
</dbReference>
<dbReference type="Proteomes" id="UP000000238">
    <property type="component" value="Chromosome"/>
</dbReference>
<comment type="function">
    <text evidence="4">Responsible for synthesis of pseudouridine from uracil-65 in transfer RNAs.</text>
</comment>
<dbReference type="HOGENOM" id="CLU_016902_11_4_6"/>
<dbReference type="GO" id="GO:0008033">
    <property type="term" value="P:tRNA processing"/>
    <property type="evidence" value="ECO:0007669"/>
    <property type="project" value="UniProtKB-KW"/>
</dbReference>
<dbReference type="SUPFAM" id="SSF55120">
    <property type="entry name" value="Pseudouridine synthase"/>
    <property type="match status" value="1"/>
</dbReference>
<accession>Q2SA93</accession>
<evidence type="ECO:0000313" key="12">
    <source>
        <dbReference type="Proteomes" id="UP000000238"/>
    </source>
</evidence>
<keyword evidence="12" id="KW-1185">Reference proteome</keyword>
<evidence type="ECO:0000256" key="3">
    <source>
        <dbReference type="ARBA" id="ARBA00036607"/>
    </source>
</evidence>
<dbReference type="InterPro" id="IPR006224">
    <property type="entry name" value="PsdUridine_synth_RluA-like_CS"/>
</dbReference>
<comment type="catalytic activity">
    <reaction evidence="3">
        <text>uridine(65) in tRNA = pseudouridine(65) in tRNA</text>
        <dbReference type="Rhea" id="RHEA:42536"/>
        <dbReference type="Rhea" id="RHEA-COMP:10103"/>
        <dbReference type="Rhea" id="RHEA-COMP:10104"/>
        <dbReference type="ChEBI" id="CHEBI:65314"/>
        <dbReference type="ChEBI" id="CHEBI:65315"/>
        <dbReference type="EC" id="5.4.99.26"/>
    </reaction>
</comment>
<name>Q2SA93_HAHCH</name>
<evidence type="ECO:0000256" key="1">
    <source>
        <dbReference type="ARBA" id="ARBA00022694"/>
    </source>
</evidence>
<dbReference type="InterPro" id="IPR050188">
    <property type="entry name" value="RluA_PseudoU_synthase"/>
</dbReference>
<dbReference type="InterPro" id="IPR020103">
    <property type="entry name" value="PsdUridine_synth_cat_dom_sf"/>
</dbReference>
<evidence type="ECO:0000256" key="2">
    <source>
        <dbReference type="ARBA" id="ARBA00023235"/>
    </source>
</evidence>
<dbReference type="CDD" id="cd02563">
    <property type="entry name" value="PseudoU_synth_TruC"/>
    <property type="match status" value="1"/>
</dbReference>
<dbReference type="AlphaFoldDB" id="Q2SA93"/>
<dbReference type="GO" id="GO:0003723">
    <property type="term" value="F:RNA binding"/>
    <property type="evidence" value="ECO:0007669"/>
    <property type="project" value="InterPro"/>
</dbReference>
<evidence type="ECO:0000256" key="9">
    <source>
        <dbReference type="ARBA" id="ARBA00043049"/>
    </source>
</evidence>
<dbReference type="eggNOG" id="COG0564">
    <property type="taxonomic scope" value="Bacteria"/>
</dbReference>
<keyword evidence="2" id="KW-0413">Isomerase</keyword>
<dbReference type="GO" id="GO:0000455">
    <property type="term" value="P:enzyme-directed rRNA pseudouridine synthesis"/>
    <property type="evidence" value="ECO:0007669"/>
    <property type="project" value="TreeGrafter"/>
</dbReference>
<evidence type="ECO:0000256" key="7">
    <source>
        <dbReference type="ARBA" id="ARBA00041803"/>
    </source>
</evidence>
<dbReference type="KEGG" id="hch:HCH_05780"/>
<reference evidence="11 12" key="1">
    <citation type="journal article" date="2005" name="Nucleic Acids Res.">
        <title>Genomic blueprint of Hahella chejuensis, a marine microbe producing an algicidal agent.</title>
        <authorList>
            <person name="Jeong H."/>
            <person name="Yim J.H."/>
            <person name="Lee C."/>
            <person name="Choi S.-H."/>
            <person name="Park Y.K."/>
            <person name="Yoon S.H."/>
            <person name="Hur C.-G."/>
            <person name="Kang H.-Y."/>
            <person name="Kim D."/>
            <person name="Lee H.H."/>
            <person name="Park K.H."/>
            <person name="Park S.-H."/>
            <person name="Park H.-S."/>
            <person name="Lee H.K."/>
            <person name="Oh T.K."/>
            <person name="Kim J.F."/>
        </authorList>
    </citation>
    <scope>NUCLEOTIDE SEQUENCE [LARGE SCALE GENOMIC DNA]</scope>
    <source>
        <strain evidence="11 12">KCTC 2396</strain>
    </source>
</reference>